<dbReference type="InterPro" id="IPR039697">
    <property type="entry name" value="Alcohol_dehydrogenase_Fe"/>
</dbReference>
<evidence type="ECO:0000313" key="6">
    <source>
        <dbReference type="Proteomes" id="UP001156140"/>
    </source>
</evidence>
<reference evidence="5" key="1">
    <citation type="submission" date="2022-03" db="EMBL/GenBank/DDBJ databases">
        <title>The complete genome sequence of a Methyloterrigena soli.</title>
        <authorList>
            <person name="Zi Z."/>
        </authorList>
    </citation>
    <scope>NUCLEOTIDE SEQUENCE</scope>
    <source>
        <strain evidence="5">M48</strain>
    </source>
</reference>
<organism evidence="5 6">
    <name type="scientific">Paradevosia shaoguanensis</name>
    <dbReference type="NCBI Taxonomy" id="1335043"/>
    <lineage>
        <taxon>Bacteria</taxon>
        <taxon>Pseudomonadati</taxon>
        <taxon>Pseudomonadota</taxon>
        <taxon>Alphaproteobacteria</taxon>
        <taxon>Hyphomicrobiales</taxon>
        <taxon>Devosiaceae</taxon>
        <taxon>Paradevosia</taxon>
    </lineage>
</organism>
<dbReference type="Pfam" id="PF00465">
    <property type="entry name" value="Fe-ADH"/>
    <property type="match status" value="1"/>
</dbReference>
<keyword evidence="6" id="KW-1185">Reference proteome</keyword>
<dbReference type="GO" id="GO:0018506">
    <property type="term" value="F:maleylacetate reductase activity"/>
    <property type="evidence" value="ECO:0007669"/>
    <property type="project" value="InterPro"/>
</dbReference>
<dbReference type="EMBL" id="JALAZD010000003">
    <property type="protein sequence ID" value="MCI0129059.1"/>
    <property type="molecule type" value="Genomic_DNA"/>
</dbReference>
<keyword evidence="2" id="KW-0520">NAD</keyword>
<dbReference type="RefSeq" id="WP_281737031.1">
    <property type="nucleotide sequence ID" value="NZ_JAKETQ010000003.1"/>
</dbReference>
<evidence type="ECO:0000256" key="2">
    <source>
        <dbReference type="ARBA" id="ARBA00023027"/>
    </source>
</evidence>
<accession>A0AA41UF15</accession>
<dbReference type="CDD" id="cd08177">
    <property type="entry name" value="MAR"/>
    <property type="match status" value="1"/>
</dbReference>
<sequence>MPFRAHSYEQTVIFGEDHRSAVAQALEGRHGFIVTTPGHKLVAEALAAELGQGTICAMARMHTPVAVTEEALAKLTSSGAEQIVAIGGGSAIGLGKALALRTGLEQIVVPTTYAGSEMTPVLGQTENGRKTTLRDERVRSGTVIYDVGLTLTLPPDISAASGMNGLAHAVEALYAPNRVPLSMLAAQRAIHLFGASLPAIARDPADRAARERALEAAYLAGFALGQTTMGLHHKLAHVLGGMLDLPHAQTHAALLPHVARFNAASLVAVLGSDPGGAIAAIGAAAGAPTSLRALGMAESDIERVIPEALGAGYANPRSVSEQDLRALLRAAWAGSPT</sequence>
<dbReference type="Gene3D" id="3.40.50.1970">
    <property type="match status" value="1"/>
</dbReference>
<dbReference type="GO" id="GO:0004022">
    <property type="term" value="F:alcohol dehydrogenase (NAD+) activity"/>
    <property type="evidence" value="ECO:0007669"/>
    <property type="project" value="TreeGrafter"/>
</dbReference>
<evidence type="ECO:0000259" key="3">
    <source>
        <dbReference type="Pfam" id="PF00465"/>
    </source>
</evidence>
<comment type="caution">
    <text evidence="5">The sequence shown here is derived from an EMBL/GenBank/DDBJ whole genome shotgun (WGS) entry which is preliminary data.</text>
</comment>
<name>A0AA41UF15_9HYPH</name>
<dbReference type="Gene3D" id="1.20.1090.10">
    <property type="entry name" value="Dehydroquinate synthase-like - alpha domain"/>
    <property type="match status" value="1"/>
</dbReference>
<evidence type="ECO:0000313" key="5">
    <source>
        <dbReference type="EMBL" id="MCI0129059.1"/>
    </source>
</evidence>
<keyword evidence="1" id="KW-0560">Oxidoreductase</keyword>
<feature type="domain" description="Fe-containing alcohol dehydrogenase-like C-terminal" evidence="4">
    <location>
        <begin position="159"/>
        <end position="332"/>
    </location>
</feature>
<feature type="domain" description="Alcohol dehydrogenase iron-type/glycerol dehydrogenase GldA" evidence="3">
    <location>
        <begin position="11"/>
        <end position="146"/>
    </location>
</feature>
<protein>
    <submittedName>
        <fullName evidence="5">Maleylacetate reductase</fullName>
    </submittedName>
</protein>
<dbReference type="InterPro" id="IPR034786">
    <property type="entry name" value="MAR"/>
</dbReference>
<evidence type="ECO:0000259" key="4">
    <source>
        <dbReference type="Pfam" id="PF25137"/>
    </source>
</evidence>
<dbReference type="InterPro" id="IPR001670">
    <property type="entry name" value="ADH_Fe/GldA"/>
</dbReference>
<dbReference type="InterPro" id="IPR056798">
    <property type="entry name" value="ADH_Fe_C"/>
</dbReference>
<dbReference type="AlphaFoldDB" id="A0AA41UF15"/>
<evidence type="ECO:0000256" key="1">
    <source>
        <dbReference type="ARBA" id="ARBA00023002"/>
    </source>
</evidence>
<dbReference type="GO" id="GO:0046872">
    <property type="term" value="F:metal ion binding"/>
    <property type="evidence" value="ECO:0007669"/>
    <property type="project" value="InterPro"/>
</dbReference>
<dbReference type="Proteomes" id="UP001156140">
    <property type="component" value="Unassembled WGS sequence"/>
</dbReference>
<dbReference type="SUPFAM" id="SSF56796">
    <property type="entry name" value="Dehydroquinate synthase-like"/>
    <property type="match status" value="1"/>
</dbReference>
<dbReference type="Pfam" id="PF25137">
    <property type="entry name" value="ADH_Fe_C"/>
    <property type="match status" value="1"/>
</dbReference>
<proteinExistence type="predicted"/>
<dbReference type="PANTHER" id="PTHR11496">
    <property type="entry name" value="ALCOHOL DEHYDROGENASE"/>
    <property type="match status" value="1"/>
</dbReference>
<dbReference type="PANTHER" id="PTHR11496:SF83">
    <property type="entry name" value="HYDROXYACID-OXOACID TRANSHYDROGENASE, MITOCHONDRIAL"/>
    <property type="match status" value="1"/>
</dbReference>
<gene>
    <name evidence="5" type="ORF">ML536_19675</name>
</gene>